<dbReference type="PROSITE" id="PS51257">
    <property type="entry name" value="PROKAR_LIPOPROTEIN"/>
    <property type="match status" value="1"/>
</dbReference>
<dbReference type="InterPro" id="IPR045175">
    <property type="entry name" value="M28_fam"/>
</dbReference>
<dbReference type="Pfam" id="PF04389">
    <property type="entry name" value="Peptidase_M28"/>
    <property type="match status" value="1"/>
</dbReference>
<evidence type="ECO:0000313" key="4">
    <source>
        <dbReference type="Proteomes" id="UP000642144"/>
    </source>
</evidence>
<dbReference type="PANTHER" id="PTHR12147:SF26">
    <property type="entry name" value="PEPTIDASE M28 DOMAIN-CONTAINING PROTEIN"/>
    <property type="match status" value="1"/>
</dbReference>
<dbReference type="InterPro" id="IPR007484">
    <property type="entry name" value="Peptidase_M28"/>
</dbReference>
<feature type="domain" description="Peptidase M28" evidence="2">
    <location>
        <begin position="114"/>
        <end position="314"/>
    </location>
</feature>
<keyword evidence="4" id="KW-1185">Reference proteome</keyword>
<dbReference type="PANTHER" id="PTHR12147">
    <property type="entry name" value="METALLOPEPTIDASE M28 FAMILY MEMBER"/>
    <property type="match status" value="1"/>
</dbReference>
<sequence>MKAVRFTVLVVLVQLLLAACAAQPPVDYKSSAAPADKPELDSAALISDLRTLSSPAFAGRLVGSDGSRLAQEYIKRRFDEIGLAPLGASHLTPFTFTRPARNGKAEKTYPYAANLIGQIRGSVSPERYMVVSAHYDHLGVRDGKVYLGADDNASGVAAMLAVAAHFKKYPPHNTIIFAAFDAEEGGADGANYFINSAPIPIEQVAVNLNFDMVSRNDNNEIFAAGTSYTPALKILVAKAAATSSVKVRLGHDSKPTGAAPDYDWTTQSDHVKFHERGIPFLYFGVEDHVDYHKPGDSFEKINLVFYAEVTRLLVSTAEILDRNLDTLK</sequence>
<evidence type="ECO:0000259" key="2">
    <source>
        <dbReference type="Pfam" id="PF04389"/>
    </source>
</evidence>
<dbReference type="SUPFAM" id="SSF53187">
    <property type="entry name" value="Zn-dependent exopeptidases"/>
    <property type="match status" value="1"/>
</dbReference>
<protein>
    <submittedName>
        <fullName evidence="3">M20/M25/M40 family metallo-hydrolase</fullName>
    </submittedName>
</protein>
<organism evidence="3 4">
    <name type="scientific">Duganella levis</name>
    <dbReference type="NCBI Taxonomy" id="2692169"/>
    <lineage>
        <taxon>Bacteria</taxon>
        <taxon>Pseudomonadati</taxon>
        <taxon>Pseudomonadota</taxon>
        <taxon>Betaproteobacteria</taxon>
        <taxon>Burkholderiales</taxon>
        <taxon>Oxalobacteraceae</taxon>
        <taxon>Telluria group</taxon>
        <taxon>Duganella</taxon>
    </lineage>
</organism>
<comment type="caution">
    <text evidence="3">The sequence shown here is derived from an EMBL/GenBank/DDBJ whole genome shotgun (WGS) entry which is preliminary data.</text>
</comment>
<dbReference type="RefSeq" id="WP_161053014.1">
    <property type="nucleotide sequence ID" value="NZ_WWCT01000001.1"/>
</dbReference>
<evidence type="ECO:0000256" key="1">
    <source>
        <dbReference type="SAM" id="SignalP"/>
    </source>
</evidence>
<accession>A0ABW9VTA0</accession>
<feature type="chain" id="PRO_5045735176" evidence="1">
    <location>
        <begin position="22"/>
        <end position="328"/>
    </location>
</feature>
<reference evidence="3 4" key="1">
    <citation type="submission" date="2019-12" db="EMBL/GenBank/DDBJ databases">
        <title>Novel species isolated from a subtropical stream in China.</title>
        <authorList>
            <person name="Lu H."/>
        </authorList>
    </citation>
    <scope>NUCLEOTIDE SEQUENCE [LARGE SCALE GENOMIC DNA]</scope>
    <source>
        <strain evidence="3 4">CY42W</strain>
    </source>
</reference>
<proteinExistence type="predicted"/>
<feature type="signal peptide" evidence="1">
    <location>
        <begin position="1"/>
        <end position="21"/>
    </location>
</feature>
<evidence type="ECO:0000313" key="3">
    <source>
        <dbReference type="EMBL" id="MYN24856.1"/>
    </source>
</evidence>
<dbReference type="Proteomes" id="UP000642144">
    <property type="component" value="Unassembled WGS sequence"/>
</dbReference>
<dbReference type="EMBL" id="WWCT01000001">
    <property type="protein sequence ID" value="MYN24856.1"/>
    <property type="molecule type" value="Genomic_DNA"/>
</dbReference>
<gene>
    <name evidence="3" type="ORF">GTP69_00365</name>
</gene>
<keyword evidence="1" id="KW-0732">Signal</keyword>
<dbReference type="Gene3D" id="3.40.630.10">
    <property type="entry name" value="Zn peptidases"/>
    <property type="match status" value="1"/>
</dbReference>
<name>A0ABW9VTA0_9BURK</name>